<evidence type="ECO:0000313" key="4">
    <source>
        <dbReference type="EMBL" id="TCO50268.1"/>
    </source>
</evidence>
<accession>A0A4R2J0M8</accession>
<organism evidence="4 5">
    <name type="scientific">Kribbella antiqua</name>
    <dbReference type="NCBI Taxonomy" id="2512217"/>
    <lineage>
        <taxon>Bacteria</taxon>
        <taxon>Bacillati</taxon>
        <taxon>Actinomycetota</taxon>
        <taxon>Actinomycetes</taxon>
        <taxon>Propionibacteriales</taxon>
        <taxon>Kribbellaceae</taxon>
        <taxon>Kribbella</taxon>
    </lineage>
</organism>
<evidence type="ECO:0000259" key="2">
    <source>
        <dbReference type="Pfam" id="PF13598"/>
    </source>
</evidence>
<dbReference type="NCBIfam" id="TIGR02231">
    <property type="entry name" value="mucoidy inhibitor MuiA family protein"/>
    <property type="match status" value="1"/>
</dbReference>
<keyword evidence="5" id="KW-1185">Reference proteome</keyword>
<evidence type="ECO:0000313" key="5">
    <source>
        <dbReference type="Proteomes" id="UP000295573"/>
    </source>
</evidence>
<feature type="domain" description="DUF4139" evidence="2">
    <location>
        <begin position="200"/>
        <end position="511"/>
    </location>
</feature>
<dbReference type="Proteomes" id="UP000295573">
    <property type="component" value="Unassembled WGS sequence"/>
</dbReference>
<protein>
    <submittedName>
        <fullName evidence="4">Uncharacterized protein (TIGR02231 family)</fullName>
    </submittedName>
</protein>
<comment type="caution">
    <text evidence="4">The sequence shown here is derived from an EMBL/GenBank/DDBJ whole genome shotgun (WGS) entry which is preliminary data.</text>
</comment>
<dbReference type="InterPro" id="IPR037291">
    <property type="entry name" value="DUF4139"/>
</dbReference>
<reference evidence="4 5" key="1">
    <citation type="journal article" date="2015" name="Stand. Genomic Sci.">
        <title>Genomic Encyclopedia of Bacterial and Archaeal Type Strains, Phase III: the genomes of soil and plant-associated and newly described type strains.</title>
        <authorList>
            <person name="Whitman W.B."/>
            <person name="Woyke T."/>
            <person name="Klenk H.P."/>
            <person name="Zhou Y."/>
            <person name="Lilburn T.G."/>
            <person name="Beck B.J."/>
            <person name="De Vos P."/>
            <person name="Vandamme P."/>
            <person name="Eisen J.A."/>
            <person name="Garrity G."/>
            <person name="Hugenholtz P."/>
            <person name="Kyrpides N.C."/>
        </authorList>
    </citation>
    <scope>NUCLEOTIDE SEQUENCE [LARGE SCALE GENOMIC DNA]</scope>
    <source>
        <strain evidence="4 5">VKM Ac-2541</strain>
    </source>
</reference>
<dbReference type="OrthoDB" id="9777444at2"/>
<evidence type="ECO:0000256" key="1">
    <source>
        <dbReference type="SAM" id="Coils"/>
    </source>
</evidence>
<dbReference type="RefSeq" id="WP_132145494.1">
    <property type="nucleotide sequence ID" value="NZ_SLWR01000002.1"/>
</dbReference>
<feature type="coiled-coil region" evidence="1">
    <location>
        <begin position="144"/>
        <end position="178"/>
    </location>
</feature>
<dbReference type="PANTHER" id="PTHR31005">
    <property type="entry name" value="DUF4139 DOMAIN-CONTAINING PROTEIN"/>
    <property type="match status" value="1"/>
</dbReference>
<feature type="domain" description="DUF4140" evidence="3">
    <location>
        <begin position="13"/>
        <end position="105"/>
    </location>
</feature>
<dbReference type="Pfam" id="PF13600">
    <property type="entry name" value="DUF4140"/>
    <property type="match status" value="1"/>
</dbReference>
<dbReference type="EMBL" id="SLWR01000002">
    <property type="protein sequence ID" value="TCO50268.1"/>
    <property type="molecule type" value="Genomic_DNA"/>
</dbReference>
<proteinExistence type="predicted"/>
<dbReference type="PANTHER" id="PTHR31005:SF8">
    <property type="entry name" value="DUF4139 DOMAIN-CONTAINING PROTEIN"/>
    <property type="match status" value="1"/>
</dbReference>
<dbReference type="InterPro" id="IPR011935">
    <property type="entry name" value="CHP02231"/>
</dbReference>
<keyword evidence="1" id="KW-0175">Coiled coil</keyword>
<gene>
    <name evidence="4" type="ORF">EV646_102342</name>
</gene>
<dbReference type="InterPro" id="IPR025554">
    <property type="entry name" value="DUF4140"/>
</dbReference>
<name>A0A4R2J0M8_9ACTN</name>
<dbReference type="AlphaFoldDB" id="A0A4R2J0M8"/>
<evidence type="ECO:0000259" key="3">
    <source>
        <dbReference type="Pfam" id="PF13600"/>
    </source>
</evidence>
<dbReference type="Pfam" id="PF13598">
    <property type="entry name" value="DUF4139"/>
    <property type="match status" value="1"/>
</dbReference>
<sequence length="523" mass="56413">MTQLVVDAPIAAVTVYPDRARVTRRGRITVPAGDQTVYAEPLPLVLQEDSVRVAGRGPATVLGVDVATRYHPQAPDEAVAELERQRREVEVEVAELTDADDVQAQLDAFLAQLGRRAGGSFARTLASGAGDELGGFTESLAARLSAVRAKRRELATQLREAEERLAAADRRLAAIAEQRPPDRRSAAIALALDSEAEVEIELSYVVPVAGWRSSYDVRLKGDQLTLNWYGLITQHTGEDWPECDLTLSTARPTLTAKVPELDPWYLDRFHPPVPLAPATVPLSLAASEAAYGADSARAELAAAPAAAFADLAATVEQGVTAATYTPPRPVAIPADGASHRATIAAIDLDAELDYITAPVRSTDVHLRATVVNSSTHTLPAGKAAVFHEADFVGSAALPLWAPGEDVELALGLDDRIRVERKLVRRTATKATLGSTRRREVEYETKIENHTPRRAKVTVLDQLPVARDHEITVKPVTAEPEPAETTDLGVVTWKLELAAGEEIKIKLGFRVDTGKSVELTGWRE</sequence>